<evidence type="ECO:0000256" key="1">
    <source>
        <dbReference type="ARBA" id="ARBA00006484"/>
    </source>
</evidence>
<dbReference type="OrthoDB" id="9789398at2"/>
<evidence type="ECO:0000256" key="3">
    <source>
        <dbReference type="ARBA" id="ARBA00023027"/>
    </source>
</evidence>
<dbReference type="PANTHER" id="PTHR43477:SF4">
    <property type="entry name" value="DEHYDROGENASE_REDUCTASE SDR FAMILY MEMBER 6"/>
    <property type="match status" value="1"/>
</dbReference>
<dbReference type="Proteomes" id="UP000025061">
    <property type="component" value="Unassembled WGS sequence"/>
</dbReference>
<dbReference type="FunFam" id="3.40.50.720:FF:000084">
    <property type="entry name" value="Short-chain dehydrogenase reductase"/>
    <property type="match status" value="1"/>
</dbReference>
<dbReference type="InterPro" id="IPR036291">
    <property type="entry name" value="NAD(P)-bd_dom_sf"/>
</dbReference>
<organism evidence="4 5">
    <name type="scientific">Hyphomonas hirschiana VP5</name>
    <dbReference type="NCBI Taxonomy" id="1280951"/>
    <lineage>
        <taxon>Bacteria</taxon>
        <taxon>Pseudomonadati</taxon>
        <taxon>Pseudomonadota</taxon>
        <taxon>Alphaproteobacteria</taxon>
        <taxon>Hyphomonadales</taxon>
        <taxon>Hyphomonadaceae</taxon>
        <taxon>Hyphomonas</taxon>
    </lineage>
</organism>
<keyword evidence="3" id="KW-0520">NAD</keyword>
<reference evidence="4 5" key="1">
    <citation type="submission" date="2013-04" db="EMBL/GenBank/DDBJ databases">
        <title>Hyphomonas hirschiana VP5 Genome Sequencing.</title>
        <authorList>
            <person name="Lai Q."/>
            <person name="Shao Z."/>
        </authorList>
    </citation>
    <scope>NUCLEOTIDE SEQUENCE [LARGE SCALE GENOMIC DNA]</scope>
    <source>
        <strain evidence="4 5">VP5</strain>
    </source>
</reference>
<keyword evidence="2" id="KW-0560">Oxidoreductase</keyword>
<gene>
    <name evidence="4" type="ORF">HHI_13645</name>
</gene>
<dbReference type="PRINTS" id="PR00080">
    <property type="entry name" value="SDRFAMILY"/>
</dbReference>
<dbReference type="InterPro" id="IPR051122">
    <property type="entry name" value="SDR_DHRS6-like"/>
</dbReference>
<dbReference type="InterPro" id="IPR002347">
    <property type="entry name" value="SDR_fam"/>
</dbReference>
<dbReference type="PRINTS" id="PR00081">
    <property type="entry name" value="GDHRDH"/>
</dbReference>
<dbReference type="GO" id="GO:0016491">
    <property type="term" value="F:oxidoreductase activity"/>
    <property type="evidence" value="ECO:0007669"/>
    <property type="project" value="UniProtKB-KW"/>
</dbReference>
<dbReference type="Gene3D" id="3.40.50.720">
    <property type="entry name" value="NAD(P)-binding Rossmann-like Domain"/>
    <property type="match status" value="1"/>
</dbReference>
<keyword evidence="5" id="KW-1185">Reference proteome</keyword>
<dbReference type="SUPFAM" id="SSF51735">
    <property type="entry name" value="NAD(P)-binding Rossmann-fold domains"/>
    <property type="match status" value="1"/>
</dbReference>
<comment type="similarity">
    <text evidence="1">Belongs to the short-chain dehydrogenases/reductases (SDR) family.</text>
</comment>
<dbReference type="Pfam" id="PF13561">
    <property type="entry name" value="adh_short_C2"/>
    <property type="match status" value="1"/>
</dbReference>
<accession>A0A059FJ85</accession>
<protein>
    <submittedName>
        <fullName evidence="4">Short chain dehydrogenase/reductase family oxidoreductase</fullName>
    </submittedName>
</protein>
<dbReference type="PROSITE" id="PS00061">
    <property type="entry name" value="ADH_SHORT"/>
    <property type="match status" value="1"/>
</dbReference>
<evidence type="ECO:0000256" key="2">
    <source>
        <dbReference type="ARBA" id="ARBA00023002"/>
    </source>
</evidence>
<dbReference type="RefSeq" id="WP_011647131.1">
    <property type="nucleotide sequence ID" value="NZ_ARYI01000012.1"/>
</dbReference>
<dbReference type="EMBL" id="ARYI01000012">
    <property type="protein sequence ID" value="KCZ90586.1"/>
    <property type="molecule type" value="Genomic_DNA"/>
</dbReference>
<sequence>MGRLAGKKALITAAGAGIGRASAEAFAREGARIIATDISAEALAALKGTANIETQLLDVTDPAAIAALFTTHPDLDILFNVAGWVHHGTIETCGRDDWDRSLLVNLTSMYETSRAALPNMLAHGGGVILNMSSVASSVVGAPNRFAYGATKAGVIGLTKAIAADYAGRNIRCNAICPGTVDTPSLQGRMSAQGDYDSARQMFIARQPMGRLGTAEEIAHLAVYLASDEASFTTGAIHVVDGGWTN</sequence>
<proteinExistence type="inferred from homology"/>
<dbReference type="PANTHER" id="PTHR43477">
    <property type="entry name" value="DIHYDROANTICAPSIN 7-DEHYDROGENASE"/>
    <property type="match status" value="1"/>
</dbReference>
<dbReference type="AlphaFoldDB" id="A0A059FJ85"/>
<evidence type="ECO:0000313" key="4">
    <source>
        <dbReference type="EMBL" id="KCZ90586.1"/>
    </source>
</evidence>
<dbReference type="PATRIC" id="fig|1280951.3.peg.2747"/>
<dbReference type="InterPro" id="IPR020904">
    <property type="entry name" value="Sc_DH/Rdtase_CS"/>
</dbReference>
<evidence type="ECO:0000313" key="5">
    <source>
        <dbReference type="Proteomes" id="UP000025061"/>
    </source>
</evidence>
<comment type="caution">
    <text evidence="4">The sequence shown here is derived from an EMBL/GenBank/DDBJ whole genome shotgun (WGS) entry which is preliminary data.</text>
</comment>
<name>A0A059FJ85_9PROT</name>